<dbReference type="Proteomes" id="UP000242915">
    <property type="component" value="Unassembled WGS sequence"/>
</dbReference>
<reference evidence="2" key="1">
    <citation type="submission" date="2017-06" db="EMBL/GenBank/DDBJ databases">
        <authorList>
            <person name="Varghese N."/>
            <person name="Submissions S."/>
        </authorList>
    </citation>
    <scope>NUCLEOTIDE SEQUENCE [LARGE SCALE GENOMIC DNA]</scope>
    <source>
        <strain evidence="2">CIP 108523</strain>
    </source>
</reference>
<dbReference type="PANTHER" id="PTHR37943">
    <property type="entry name" value="PROTEIN VES"/>
    <property type="match status" value="1"/>
</dbReference>
<dbReference type="RefSeq" id="WP_089359684.1">
    <property type="nucleotide sequence ID" value="NZ_FZOG01000002.1"/>
</dbReference>
<dbReference type="AlphaFoldDB" id="A0A239D5Y2"/>
<evidence type="ECO:0000313" key="2">
    <source>
        <dbReference type="Proteomes" id="UP000242915"/>
    </source>
</evidence>
<sequence length="201" mass="21611">MSIRRIGLATAKHMPWKNGAGSTAELAIFPVDAQLNDFAWRISSARVDADGAFSSFIGLDRSLAILSGAGLRLSCQGSAPKLLTLASEPWSFRGETPIYAELIDGEVTDFNLISRRADWTHKLQMLEIIDGHSLPATKQATVLMIYCHSGGPLRCQTSSAQHLLAPGEGLLLDEADAGQALDISSQSPGKLYIAYLKNLAE</sequence>
<name>A0A239D5Y2_9PSED</name>
<dbReference type="SUPFAM" id="SSF51182">
    <property type="entry name" value="RmlC-like cupins"/>
    <property type="match status" value="1"/>
</dbReference>
<dbReference type="EMBL" id="FZOG01000002">
    <property type="protein sequence ID" value="SNS27760.1"/>
    <property type="molecule type" value="Genomic_DNA"/>
</dbReference>
<protein>
    <recommendedName>
        <fullName evidence="3">HutD family protein</fullName>
    </recommendedName>
</protein>
<dbReference type="Gene3D" id="2.60.120.10">
    <property type="entry name" value="Jelly Rolls"/>
    <property type="match status" value="1"/>
</dbReference>
<evidence type="ECO:0008006" key="3">
    <source>
        <dbReference type="Google" id="ProtNLM"/>
    </source>
</evidence>
<organism evidence="1 2">
    <name type="scientific">Pseudomonas segetis</name>
    <dbReference type="NCBI Taxonomy" id="298908"/>
    <lineage>
        <taxon>Bacteria</taxon>
        <taxon>Pseudomonadati</taxon>
        <taxon>Pseudomonadota</taxon>
        <taxon>Gammaproteobacteria</taxon>
        <taxon>Pseudomonadales</taxon>
        <taxon>Pseudomonadaceae</taxon>
        <taxon>Pseudomonas</taxon>
    </lineage>
</organism>
<evidence type="ECO:0000313" key="1">
    <source>
        <dbReference type="EMBL" id="SNS27760.1"/>
    </source>
</evidence>
<dbReference type="InterPro" id="IPR014710">
    <property type="entry name" value="RmlC-like_jellyroll"/>
</dbReference>
<dbReference type="PANTHER" id="PTHR37943:SF1">
    <property type="entry name" value="PROTEIN VES"/>
    <property type="match status" value="1"/>
</dbReference>
<accession>A0A239D5Y2</accession>
<dbReference type="Pfam" id="PF05962">
    <property type="entry name" value="HutD"/>
    <property type="match status" value="1"/>
</dbReference>
<dbReference type="InterPro" id="IPR011051">
    <property type="entry name" value="RmlC_Cupin_sf"/>
</dbReference>
<proteinExistence type="predicted"/>
<dbReference type="InterPro" id="IPR010282">
    <property type="entry name" value="Uncharacterised_HutD/Ves"/>
</dbReference>
<keyword evidence="2" id="KW-1185">Reference proteome</keyword>
<dbReference type="CDD" id="cd20293">
    <property type="entry name" value="cupin_HutD_N"/>
    <property type="match status" value="1"/>
</dbReference>
<gene>
    <name evidence="1" type="ORF">SAMN05216255_2095</name>
</gene>